<dbReference type="PROSITE" id="PS51257">
    <property type="entry name" value="PROKAR_LIPOPROTEIN"/>
    <property type="match status" value="1"/>
</dbReference>
<keyword evidence="1" id="KW-1133">Transmembrane helix</keyword>
<feature type="transmembrane region" description="Helical" evidence="1">
    <location>
        <begin position="20"/>
        <end position="45"/>
    </location>
</feature>
<gene>
    <name evidence="2" type="ORF">NZD89_15870</name>
</gene>
<keyword evidence="1" id="KW-0472">Membrane</keyword>
<evidence type="ECO:0000313" key="3">
    <source>
        <dbReference type="Proteomes" id="UP001164761"/>
    </source>
</evidence>
<feature type="transmembrane region" description="Helical" evidence="1">
    <location>
        <begin position="51"/>
        <end position="70"/>
    </location>
</feature>
<feature type="transmembrane region" description="Helical" evidence="1">
    <location>
        <begin position="161"/>
        <end position="179"/>
    </location>
</feature>
<evidence type="ECO:0000313" key="2">
    <source>
        <dbReference type="EMBL" id="WAH39876.1"/>
    </source>
</evidence>
<feature type="transmembrane region" description="Helical" evidence="1">
    <location>
        <begin position="101"/>
        <end position="122"/>
    </location>
</feature>
<sequence>MAKSLRNARFRVTVLRYPLLQATIASFSCLVAFLPLPLVVGAYVIKPGALWLWLVFLFLLAFVGAWFGIVVRRFNPVLKSLSVAAIALVWCAFFADTLGRMPFAASFALCAMFVVPASIMGANGLRMLYSNNLLSVWLIGLLVHFAAFFLVTYLSLLRPEIWIITVSAFVTVSMVVYALNQFQLNSLLSDGQAHVPSKVRTFNRLLVTMFLGIVLLTFACFAFFVNLSDIERAISSLLQHLFPGGQQQTQSRPIHTPTFKFPKQPDTQTHQSGPATWQHIVSIIIAVASFVGLLFLLVRGLHAVWKWYQRHRGIETYEPTGYVDKEESIAGESHRMGFFRRDRRRRHELAWNELSSPEEQVRYLYRQFVRRSQSKGYTWVSADTALETTEGIWAWLEEKDSIQVRPTEFMHDSTFAKGCRYLEELYDKARYGQGGITKDEVEHLRDMMGM</sequence>
<feature type="transmembrane region" description="Helical" evidence="1">
    <location>
        <begin position="77"/>
        <end position="95"/>
    </location>
</feature>
<keyword evidence="1" id="KW-0812">Transmembrane</keyword>
<organism evidence="2 3">
    <name type="scientific">Alicyclobacillus fastidiosus</name>
    <dbReference type="NCBI Taxonomy" id="392011"/>
    <lineage>
        <taxon>Bacteria</taxon>
        <taxon>Bacillati</taxon>
        <taxon>Bacillota</taxon>
        <taxon>Bacilli</taxon>
        <taxon>Bacillales</taxon>
        <taxon>Alicyclobacillaceae</taxon>
        <taxon>Alicyclobacillus</taxon>
    </lineage>
</organism>
<protein>
    <recommendedName>
        <fullName evidence="4">DUF4129 domain-containing protein</fullName>
    </recommendedName>
</protein>
<dbReference type="EMBL" id="CP104067">
    <property type="protein sequence ID" value="WAH39876.1"/>
    <property type="molecule type" value="Genomic_DNA"/>
</dbReference>
<dbReference type="Proteomes" id="UP001164761">
    <property type="component" value="Chromosome"/>
</dbReference>
<evidence type="ECO:0000256" key="1">
    <source>
        <dbReference type="SAM" id="Phobius"/>
    </source>
</evidence>
<name>A0ABY6ZC95_9BACL</name>
<reference evidence="2" key="1">
    <citation type="submission" date="2022-08" db="EMBL/GenBank/DDBJ databases">
        <title>Alicyclobacillus fastidiosus DSM 17978, complete genome.</title>
        <authorList>
            <person name="Wang Q."/>
            <person name="Cai R."/>
            <person name="Wang Z."/>
        </authorList>
    </citation>
    <scope>NUCLEOTIDE SEQUENCE</scope>
    <source>
        <strain evidence="2">DSM 17978</strain>
    </source>
</reference>
<feature type="transmembrane region" description="Helical" evidence="1">
    <location>
        <begin position="134"/>
        <end position="155"/>
    </location>
</feature>
<accession>A0ABY6ZC95</accession>
<proteinExistence type="predicted"/>
<keyword evidence="3" id="KW-1185">Reference proteome</keyword>
<feature type="transmembrane region" description="Helical" evidence="1">
    <location>
        <begin position="205"/>
        <end position="225"/>
    </location>
</feature>
<dbReference type="RefSeq" id="WP_268003774.1">
    <property type="nucleotide sequence ID" value="NZ_BSUT01000001.1"/>
</dbReference>
<feature type="transmembrane region" description="Helical" evidence="1">
    <location>
        <begin position="280"/>
        <end position="302"/>
    </location>
</feature>
<evidence type="ECO:0008006" key="4">
    <source>
        <dbReference type="Google" id="ProtNLM"/>
    </source>
</evidence>